<keyword evidence="2" id="KW-1185">Reference proteome</keyword>
<dbReference type="InterPro" id="IPR015410">
    <property type="entry name" value="DUF1985"/>
</dbReference>
<reference evidence="3 4" key="3">
    <citation type="submission" date="2025-05" db="UniProtKB">
        <authorList>
            <consortium name="RefSeq"/>
        </authorList>
    </citation>
    <scope>IDENTIFICATION</scope>
    <source>
        <tissue evidence="3 4">Leaf</tissue>
    </source>
</reference>
<dbReference type="PANTHER" id="PTHR48449">
    <property type="entry name" value="DUF1985 DOMAIN-CONTAINING PROTEIN"/>
    <property type="match status" value="1"/>
</dbReference>
<evidence type="ECO:0000313" key="2">
    <source>
        <dbReference type="Proteomes" id="UP000694864"/>
    </source>
</evidence>
<evidence type="ECO:0000259" key="1">
    <source>
        <dbReference type="Pfam" id="PF09331"/>
    </source>
</evidence>
<dbReference type="PANTHER" id="PTHR48449:SF1">
    <property type="entry name" value="DUF1985 DOMAIN-CONTAINING PROTEIN"/>
    <property type="match status" value="1"/>
</dbReference>
<evidence type="ECO:0000313" key="3">
    <source>
        <dbReference type="RefSeq" id="XP_010512724.1"/>
    </source>
</evidence>
<reference evidence="2" key="2">
    <citation type="journal article" date="2014" name="Nat. Commun.">
        <title>The emerging biofuel crop Camelina sativa retains a highly undifferentiated hexaploid genome structure.</title>
        <authorList>
            <person name="Kagale S."/>
            <person name="Koh C."/>
            <person name="Nixon J."/>
            <person name="Bollina V."/>
            <person name="Clarke W.E."/>
            <person name="Tuteja R."/>
            <person name="Spillane C."/>
            <person name="Robinson S.J."/>
            <person name="Links M.G."/>
            <person name="Clarke C."/>
            <person name="Higgins E.E."/>
            <person name="Huebert T."/>
            <person name="Sharpe A.G."/>
            <person name="Parkin I.A."/>
        </authorList>
    </citation>
    <scope>NUCLEOTIDE SEQUENCE [LARGE SCALE GENOMIC DNA]</scope>
    <source>
        <strain evidence="2">r\DH55</strain>
    </source>
</reference>
<gene>
    <name evidence="3 4" type="primary">LOC104788649</name>
</gene>
<sequence length="348" mass="39896">MEDKYPKRLMEDGSEPQVGQINNSCRMSILNKIKSVLPEEYEIVKGDPVFASIFALYENGLGYSARLINSIMCRQLVTKIRHELWFVFGKKPLRFSMQEFNAVTGLKYNDDFSDDSENWTYDNGFWSKLLRRGGIITIQSLMKTHLEAAPSWGKQEDRIRFVYVCVIVGLVMAKDEKKAIPHSYIKLVMDLEKVRTYLWGLVAFDHLVNSIMEARKKLKNPISYILNGFSYALQVWVMEEIPVIGELLGEKIDKEITATRCSNWKGAAKVSYDELLLVEKSIGKKDVVYPYISSTGNDDVLVAAEFMRSDEIKDCEVDNLDALIRTCYDFGDHIWESVEGDSVEDDNI</sequence>
<accession>A0ABM0ZAG0</accession>
<evidence type="ECO:0000313" key="4">
    <source>
        <dbReference type="RefSeq" id="XP_010512730.1"/>
    </source>
</evidence>
<dbReference type="Pfam" id="PF09331">
    <property type="entry name" value="DUF1985"/>
    <property type="match status" value="1"/>
</dbReference>
<dbReference type="RefSeq" id="XP_010512724.1">
    <property type="nucleotide sequence ID" value="XM_010514422.2"/>
</dbReference>
<reference evidence="2" key="1">
    <citation type="journal article" date="1997" name="Nucleic Acids Res.">
        <title>tRNAscan-SE: a program for improved detection of transfer RNA genes in genomic sequence.</title>
        <authorList>
            <person name="Lowe T.M."/>
            <person name="Eddy S.R."/>
        </authorList>
    </citation>
    <scope>NUCLEOTIDE SEQUENCE [LARGE SCALE GENOMIC DNA]</scope>
    <source>
        <strain evidence="2">r\DH55</strain>
    </source>
</reference>
<feature type="domain" description="DUF1985" evidence="1">
    <location>
        <begin position="72"/>
        <end position="209"/>
    </location>
</feature>
<protein>
    <submittedName>
        <fullName evidence="3 4">Uncharacterized protein LOC104788649</fullName>
    </submittedName>
</protein>
<proteinExistence type="predicted"/>
<dbReference type="RefSeq" id="XP_010512730.1">
    <property type="nucleotide sequence ID" value="XM_010514428.2"/>
</dbReference>
<dbReference type="GeneID" id="104788649"/>
<dbReference type="Proteomes" id="UP000694864">
    <property type="component" value="Chromosome 1"/>
</dbReference>
<name>A0ABM0ZAG0_CAMSA</name>
<organism evidence="2 3">
    <name type="scientific">Camelina sativa</name>
    <name type="common">False flax</name>
    <name type="synonym">Myagrum sativum</name>
    <dbReference type="NCBI Taxonomy" id="90675"/>
    <lineage>
        <taxon>Eukaryota</taxon>
        <taxon>Viridiplantae</taxon>
        <taxon>Streptophyta</taxon>
        <taxon>Embryophyta</taxon>
        <taxon>Tracheophyta</taxon>
        <taxon>Spermatophyta</taxon>
        <taxon>Magnoliopsida</taxon>
        <taxon>eudicotyledons</taxon>
        <taxon>Gunneridae</taxon>
        <taxon>Pentapetalae</taxon>
        <taxon>rosids</taxon>
        <taxon>malvids</taxon>
        <taxon>Brassicales</taxon>
        <taxon>Brassicaceae</taxon>
        <taxon>Camelineae</taxon>
        <taxon>Camelina</taxon>
    </lineage>
</organism>